<accession>A0A914XDF9</accession>
<sequence>MQAFLLEVARTVFLATETYNFLAHFIIFAGIRMVPRKDLVRSWLYFVQDTGSVTLTTLLFVPYRFWWISALQLIQHFGLVVAWDKTKPCKQVITWSSLESYKINDGKRWSAFLWDSYLGTLFDIGVHLWLSIHMLQTASVLQMALAVLMNMATFRTTMFNPRRSWARPGAEPEWVKKRMTADIKYD</sequence>
<feature type="transmembrane region" description="Helical" evidence="1">
    <location>
        <begin position="136"/>
        <end position="154"/>
    </location>
</feature>
<reference evidence="3" key="1">
    <citation type="submission" date="2022-11" db="UniProtKB">
        <authorList>
            <consortium name="WormBaseParasite"/>
        </authorList>
    </citation>
    <scope>IDENTIFICATION</scope>
</reference>
<keyword evidence="1" id="KW-0812">Transmembrane</keyword>
<keyword evidence="1" id="KW-0472">Membrane</keyword>
<feature type="transmembrane region" description="Helical" evidence="1">
    <location>
        <begin position="12"/>
        <end position="31"/>
    </location>
</feature>
<evidence type="ECO:0000313" key="2">
    <source>
        <dbReference type="Proteomes" id="UP000887566"/>
    </source>
</evidence>
<keyword evidence="2" id="KW-1185">Reference proteome</keyword>
<evidence type="ECO:0000256" key="1">
    <source>
        <dbReference type="SAM" id="Phobius"/>
    </source>
</evidence>
<dbReference type="AlphaFoldDB" id="A0A914XDF9"/>
<name>A0A914XDF9_9BILA</name>
<dbReference type="Proteomes" id="UP000887566">
    <property type="component" value="Unplaced"/>
</dbReference>
<dbReference type="WBParaSite" id="PSAMB.scaffold7155size8131.g29685.t1">
    <property type="protein sequence ID" value="PSAMB.scaffold7155size8131.g29685.t1"/>
    <property type="gene ID" value="PSAMB.scaffold7155size8131.g29685"/>
</dbReference>
<protein>
    <submittedName>
        <fullName evidence="3">Uncharacterized protein</fullName>
    </submittedName>
</protein>
<keyword evidence="1" id="KW-1133">Transmembrane helix</keyword>
<organism evidence="2 3">
    <name type="scientific">Plectus sambesii</name>
    <dbReference type="NCBI Taxonomy" id="2011161"/>
    <lineage>
        <taxon>Eukaryota</taxon>
        <taxon>Metazoa</taxon>
        <taxon>Ecdysozoa</taxon>
        <taxon>Nematoda</taxon>
        <taxon>Chromadorea</taxon>
        <taxon>Plectida</taxon>
        <taxon>Plectina</taxon>
        <taxon>Plectoidea</taxon>
        <taxon>Plectidae</taxon>
        <taxon>Plectus</taxon>
    </lineage>
</organism>
<proteinExistence type="predicted"/>
<evidence type="ECO:0000313" key="3">
    <source>
        <dbReference type="WBParaSite" id="PSAMB.scaffold7155size8131.g29685.t1"/>
    </source>
</evidence>